<organism evidence="2">
    <name type="scientific">marine sediment metagenome</name>
    <dbReference type="NCBI Taxonomy" id="412755"/>
    <lineage>
        <taxon>unclassified sequences</taxon>
        <taxon>metagenomes</taxon>
        <taxon>ecological metagenomes</taxon>
    </lineage>
</organism>
<proteinExistence type="predicted"/>
<evidence type="ECO:0000313" key="2">
    <source>
        <dbReference type="EMBL" id="KKM55737.1"/>
    </source>
</evidence>
<accession>A0A0F9LQR2</accession>
<gene>
    <name evidence="2" type="ORF">LCGC14_1552350</name>
</gene>
<dbReference type="EMBL" id="LAZR01011881">
    <property type="protein sequence ID" value="KKM55737.1"/>
    <property type="molecule type" value="Genomic_DNA"/>
</dbReference>
<feature type="region of interest" description="Disordered" evidence="1">
    <location>
        <begin position="29"/>
        <end position="64"/>
    </location>
</feature>
<sequence>MPFIGQTRTFGGKSYIFTANGWELQGGYQGQGVGPGPWAPEDQPPAEVGPTYPTTPGEVVPPDQRNYWSKPATYPDGTPIPGGAPVRAEPGESGAWFESEAYDEAIARYQQLSGTEPGGPGGPRGPTPEQLAIERSKVATANMANYIDAAARGLAAEIDAKRLTTEQAIGEFNRQLDAMTEARTGFLGAQQWTVPEGAETIHGDIRGALGMEEWVPDPIEYDPFGMAREIVANTPELTSIGAPETDAVRRALELAEQFL</sequence>
<name>A0A0F9LQR2_9ZZZZ</name>
<protein>
    <submittedName>
        <fullName evidence="2">Uncharacterized protein</fullName>
    </submittedName>
</protein>
<dbReference type="AlphaFoldDB" id="A0A0F9LQR2"/>
<evidence type="ECO:0000256" key="1">
    <source>
        <dbReference type="SAM" id="MobiDB-lite"/>
    </source>
</evidence>
<reference evidence="2" key="1">
    <citation type="journal article" date="2015" name="Nature">
        <title>Complex archaea that bridge the gap between prokaryotes and eukaryotes.</title>
        <authorList>
            <person name="Spang A."/>
            <person name="Saw J.H."/>
            <person name="Jorgensen S.L."/>
            <person name="Zaremba-Niedzwiedzka K."/>
            <person name="Martijn J."/>
            <person name="Lind A.E."/>
            <person name="van Eijk R."/>
            <person name="Schleper C."/>
            <person name="Guy L."/>
            <person name="Ettema T.J."/>
        </authorList>
    </citation>
    <scope>NUCLEOTIDE SEQUENCE</scope>
</reference>
<comment type="caution">
    <text evidence="2">The sequence shown here is derived from an EMBL/GenBank/DDBJ whole genome shotgun (WGS) entry which is preliminary data.</text>
</comment>